<dbReference type="Proteomes" id="UP000654075">
    <property type="component" value="Unassembled WGS sequence"/>
</dbReference>
<feature type="compositionally biased region" description="Basic and acidic residues" evidence="2">
    <location>
        <begin position="65"/>
        <end position="110"/>
    </location>
</feature>
<dbReference type="AlphaFoldDB" id="A0A813FQS8"/>
<feature type="zinc finger region" description="C3H1-type" evidence="1">
    <location>
        <begin position="279"/>
        <end position="306"/>
    </location>
</feature>
<evidence type="ECO:0000256" key="2">
    <source>
        <dbReference type="SAM" id="MobiDB-lite"/>
    </source>
</evidence>
<evidence type="ECO:0000313" key="4">
    <source>
        <dbReference type="EMBL" id="CAE8616129.1"/>
    </source>
</evidence>
<feature type="compositionally biased region" description="Basic and acidic residues" evidence="2">
    <location>
        <begin position="150"/>
        <end position="160"/>
    </location>
</feature>
<dbReference type="PROSITE" id="PS50103">
    <property type="entry name" value="ZF_C3H1"/>
    <property type="match status" value="1"/>
</dbReference>
<organism evidence="4 5">
    <name type="scientific">Polarella glacialis</name>
    <name type="common">Dinoflagellate</name>
    <dbReference type="NCBI Taxonomy" id="89957"/>
    <lineage>
        <taxon>Eukaryota</taxon>
        <taxon>Sar</taxon>
        <taxon>Alveolata</taxon>
        <taxon>Dinophyceae</taxon>
        <taxon>Suessiales</taxon>
        <taxon>Suessiaceae</taxon>
        <taxon>Polarella</taxon>
    </lineage>
</organism>
<dbReference type="GO" id="GO:0008270">
    <property type="term" value="F:zinc ion binding"/>
    <property type="evidence" value="ECO:0007669"/>
    <property type="project" value="UniProtKB-KW"/>
</dbReference>
<evidence type="ECO:0000313" key="5">
    <source>
        <dbReference type="Proteomes" id="UP000654075"/>
    </source>
</evidence>
<name>A0A813FQS8_POLGL</name>
<keyword evidence="1" id="KW-0862">Zinc</keyword>
<comment type="caution">
    <text evidence="4">The sequence shown here is derived from an EMBL/GenBank/DDBJ whole genome shotgun (WGS) entry which is preliminary data.</text>
</comment>
<feature type="domain" description="C3H1-type" evidence="3">
    <location>
        <begin position="279"/>
        <end position="306"/>
    </location>
</feature>
<dbReference type="EMBL" id="CAJNNV010025798">
    <property type="protein sequence ID" value="CAE8616129.1"/>
    <property type="molecule type" value="Genomic_DNA"/>
</dbReference>
<dbReference type="Gene3D" id="4.10.1000.10">
    <property type="entry name" value="Zinc finger, CCCH-type"/>
    <property type="match status" value="1"/>
</dbReference>
<gene>
    <name evidence="4" type="ORF">PGLA1383_LOCUS33833</name>
</gene>
<accession>A0A813FQS8</accession>
<keyword evidence="5" id="KW-1185">Reference proteome</keyword>
<protein>
    <recommendedName>
        <fullName evidence="3">C3H1-type domain-containing protein</fullName>
    </recommendedName>
</protein>
<feature type="compositionally biased region" description="Low complexity" evidence="2">
    <location>
        <begin position="132"/>
        <end position="149"/>
    </location>
</feature>
<proteinExistence type="predicted"/>
<evidence type="ECO:0000259" key="3">
    <source>
        <dbReference type="PROSITE" id="PS50103"/>
    </source>
</evidence>
<keyword evidence="1" id="KW-0863">Zinc-finger</keyword>
<keyword evidence="1" id="KW-0479">Metal-binding</keyword>
<feature type="compositionally biased region" description="Low complexity" evidence="2">
    <location>
        <begin position="17"/>
        <end position="27"/>
    </location>
</feature>
<dbReference type="InterPro" id="IPR000571">
    <property type="entry name" value="Znf_CCCH"/>
</dbReference>
<sequence length="346" mass="38510">MVDATPVLPTPVAGVLQAQQEEAAASGAEEKHGLEAVQKASVKQEQQQKQRQEQEQQQEQEEPQQQDHQREQQPQHQREQQLDHQPEQQHEQQPEHQPEQQPEQQHEHQPEQQQEQPQEQQQEQQDVKVSPQLQQLLRQQQRQQQQQQLRQKEEEEAHAARAGDLEAVTAAGLPLPPMPPSHLRPAQLGAASAASDPLLASGSSFGGLPAFGAPNVWPSGNLGLEGPEASEAWASFGNAFKQYLWQLAETTQQRPGAAGPEADRAELKTAAVAAAFGGLRSDKACMSHLAGTCVRGMRCSDRHPPQAQFTRILADLKRKQCSFGDKCLTKKCFYFHPREAEAETQN</sequence>
<feature type="region of interest" description="Disordered" evidence="2">
    <location>
        <begin position="1"/>
        <end position="160"/>
    </location>
</feature>
<feature type="compositionally biased region" description="Low complexity" evidence="2">
    <location>
        <begin position="111"/>
        <end position="124"/>
    </location>
</feature>
<reference evidence="4" key="1">
    <citation type="submission" date="2021-02" db="EMBL/GenBank/DDBJ databases">
        <authorList>
            <person name="Dougan E. K."/>
            <person name="Rhodes N."/>
            <person name="Thang M."/>
            <person name="Chan C."/>
        </authorList>
    </citation>
    <scope>NUCLEOTIDE SEQUENCE</scope>
</reference>
<evidence type="ECO:0000256" key="1">
    <source>
        <dbReference type="PROSITE-ProRule" id="PRU00723"/>
    </source>
</evidence>